<accession>A0A3P7QRN6</accession>
<sequence>MQASGPLRQAIISQISVLLPVLERTLNFSIASSDLSSGLFGLLALITVRSPIRLDLPITEVLSPHAPVSIPNGPNPLGSEAPATWELCLTDGGLGRKLIMEQDLYGRIYILLAKPILHLTSNYGGKSLDPQRVIKALVSWVRVPFPRSAAPFPQPVRL</sequence>
<protein>
    <submittedName>
        <fullName evidence="1">Uncharacterized protein</fullName>
    </submittedName>
</protein>
<organism evidence="1 2">
    <name type="scientific">Dibothriocephalus latus</name>
    <name type="common">Fish tapeworm</name>
    <name type="synonym">Diphyllobothrium latum</name>
    <dbReference type="NCBI Taxonomy" id="60516"/>
    <lineage>
        <taxon>Eukaryota</taxon>
        <taxon>Metazoa</taxon>
        <taxon>Spiralia</taxon>
        <taxon>Lophotrochozoa</taxon>
        <taxon>Platyhelminthes</taxon>
        <taxon>Cestoda</taxon>
        <taxon>Eucestoda</taxon>
        <taxon>Diphyllobothriidea</taxon>
        <taxon>Diphyllobothriidae</taxon>
        <taxon>Dibothriocephalus</taxon>
    </lineage>
</organism>
<dbReference type="AlphaFoldDB" id="A0A3P7QRN6"/>
<dbReference type="OrthoDB" id="10609795at2759"/>
<dbReference type="Proteomes" id="UP000281553">
    <property type="component" value="Unassembled WGS sequence"/>
</dbReference>
<proteinExistence type="predicted"/>
<name>A0A3P7QRN6_DIBLA</name>
<gene>
    <name evidence="1" type="ORF">DILT_LOCUS16516</name>
</gene>
<keyword evidence="2" id="KW-1185">Reference proteome</keyword>
<evidence type="ECO:0000313" key="1">
    <source>
        <dbReference type="EMBL" id="VDN34482.1"/>
    </source>
</evidence>
<dbReference type="EMBL" id="UYRU01085359">
    <property type="protein sequence ID" value="VDN34482.1"/>
    <property type="molecule type" value="Genomic_DNA"/>
</dbReference>
<evidence type="ECO:0000313" key="2">
    <source>
        <dbReference type="Proteomes" id="UP000281553"/>
    </source>
</evidence>
<reference evidence="1 2" key="1">
    <citation type="submission" date="2018-11" db="EMBL/GenBank/DDBJ databases">
        <authorList>
            <consortium name="Pathogen Informatics"/>
        </authorList>
    </citation>
    <scope>NUCLEOTIDE SEQUENCE [LARGE SCALE GENOMIC DNA]</scope>
</reference>